<dbReference type="InterPro" id="IPR029058">
    <property type="entry name" value="AB_hydrolase_fold"/>
</dbReference>
<organism evidence="4 5">
    <name type="scientific">Chitinophaga tropicalis</name>
    <dbReference type="NCBI Taxonomy" id="2683588"/>
    <lineage>
        <taxon>Bacteria</taxon>
        <taxon>Pseudomonadati</taxon>
        <taxon>Bacteroidota</taxon>
        <taxon>Chitinophagia</taxon>
        <taxon>Chitinophagales</taxon>
        <taxon>Chitinophagaceae</taxon>
        <taxon>Chitinophaga</taxon>
    </lineage>
</organism>
<dbReference type="InterPro" id="IPR055803">
    <property type="entry name" value="DUF7379"/>
</dbReference>
<feature type="domain" description="DUF7379" evidence="3">
    <location>
        <begin position="165"/>
        <end position="246"/>
    </location>
</feature>
<evidence type="ECO:0000313" key="4">
    <source>
        <dbReference type="EMBL" id="MVT07941.1"/>
    </source>
</evidence>
<comment type="caution">
    <text evidence="4">The sequence shown here is derived from an EMBL/GenBank/DDBJ whole genome shotgun (WGS) entry which is preliminary data.</text>
</comment>
<dbReference type="Pfam" id="PF20308">
    <property type="entry name" value="TPR-S"/>
    <property type="match status" value="1"/>
</dbReference>
<proteinExistence type="predicted"/>
<dbReference type="InterPro" id="IPR046880">
    <property type="entry name" value="TPR-S"/>
</dbReference>
<dbReference type="Gene3D" id="3.40.50.1820">
    <property type="entry name" value="alpha/beta hydrolase"/>
    <property type="match status" value="2"/>
</dbReference>
<sequence>MVNNITVIGEDQPLVSTLQSPGDALIPQRSFLIGNSIRGTVESHTVTLDEDNVIELVFEDDTTWLCNTDTLAELFPEAPTLTRSGKETFVIPFTIKSETAERGIVSDIALKLLNVFTRKEVGNKIKSLAEDLENKQLETATGLFRIDQNFQLQKFAPEQTDKPWLLFLHGTASSTKGSFSKLAEDSKSGVWGFIKQNYGSNIIAYQHRTLTESPLKNVLELVKAIPQHATLDLISHSRGGLIGEILSRFCNCDERNSGFTEAEITLLKKENRTEEVALIADITTELRNKKILIRKFIRVACPAGGTTLASGRLDNFFNVAFNLVGIGAGVIANPVYVAFRNLLSAIISTKDDTEVLPGIEAMNPESPFIKVLNNPNNTIDADHPLIIISGNCKAKVNLRGLVVLASKLFYTRNNDLIVDTSSMYRGTRRKAAQPDAGMVPVQYFFYEGTDVDHFEYFRNASTSGALLLALQSENGKLVQGFQPWTSASAKELERNALLNLDGGQVFQDTVTGSRPIAVLLPGIMGSNLEDDSGRIWIEYYRMISGQLERIGINESGVKATSLVATSYAKIVRFLSARYDVVTFSFDWRVSLHASAKDFSDKIDKLLEYKQPVKVIAHSMGGVLFRDFMLTQTSTWDRLNESTGFQAVFLGSPLGGSFRIPAVLMGIDPIIRKLSMIDIVHTKPELVGIFSRFPGLLNLLPLTNDADNDFAQTSTWEKMRDALGDKGWPVPDKSDLDTFGKYRDNILSKLDNLDYSRISYVAGRDKATFCGYRIEQKRDGKELVFLSTAEGDQSVTWDSGIPRKMSGTNAVYFTNVSHGSLANDDSLFKGITEILEQGSTNLLGRNRPAERGEVRSFILSKEETFDLSPSGIEMTLLGIDGSEKLKTGELPINVTVSQGDLKYATYPVLAGHFAGDGILYAERAINGLLNDALEQRLQLGFYPGEIGTSEGFISSEPGGFKGAIIVGLGTPGTLTAFMLTRTVEQGVSRFLLNLNSKHSSKHYASQTQLNGITSLAIASGYGGLTIASSIRAIIQGVSNANDKIRTLFSDKARLMENIEFIEQYEDRALSCYHVLNRIQNEDNRPLNILVTKRINKLLGSKQRLASETGEEWWNRITVRFTPKDPDAADSMDTLHFSSSTGGAREEQRDLYTSIPVIEGLLKQISSSNRWTSALARTVFELLIPNDFKDQVKRQNNINWILDKRSAAYPWELLQDSAVNARPLCVNAGMIRQLTTQNYRLKINAVVKDTALVIADPDLQGFAPQLSGAEQEGVLVNQQLRDHAYDTTYLPGATAPEIVEALFKDDYKIIHLAGHGIFKEDAPGQSGMAIGKHIFLTPFEICQMSTTPELVFVNCCYLGQMNGVAEEYYQSRYKLAANIGTQLIENGVKAVVVAGWAVDDNAALDFTREFYQGMFAGDTFGEAIHHAREVIYQKYQTRNNTWGAYQCYGDPFYTLRPRADGAKTTTYSFIIAEEAEIELYNLRNELDMGNYSHLDLLNRVAAISKAVDDAGIRNAAITELEALIYADMYEFDLAILKFENLTQIENASFTFSAMEKYCNVRAKKCIIDFKANNARRKELQERMEEVIRDLEALIQLGSTAERYTMLGSTYKRKALLSTTSQKMKAYQQAAAYFYMADGLKNNTYKAYTLTNWLVLTSLMVLLNDKKWGDTVTSGNASYILPDSALTGINKLLDLKTTLMTGTTANMDYWQLLEIATIELGLIILKYVAGTPAASWDDLLNAYKNTWNKAGSKGKRMGEIEYYDFLMDAVSPLQDTTLKEMLEKIKIQLEKMI</sequence>
<evidence type="ECO:0000313" key="5">
    <source>
        <dbReference type="Proteomes" id="UP000461730"/>
    </source>
</evidence>
<dbReference type="EMBL" id="WRXN01000002">
    <property type="protein sequence ID" value="MVT07941.1"/>
    <property type="molecule type" value="Genomic_DNA"/>
</dbReference>
<dbReference type="GO" id="GO:0008374">
    <property type="term" value="F:O-acyltransferase activity"/>
    <property type="evidence" value="ECO:0007669"/>
    <property type="project" value="InterPro"/>
</dbReference>
<dbReference type="Pfam" id="PF12770">
    <property type="entry name" value="CHAT"/>
    <property type="match status" value="1"/>
</dbReference>
<evidence type="ECO:0000259" key="3">
    <source>
        <dbReference type="Pfam" id="PF24096"/>
    </source>
</evidence>
<evidence type="ECO:0000256" key="1">
    <source>
        <dbReference type="SAM" id="Coils"/>
    </source>
</evidence>
<keyword evidence="1" id="KW-0175">Coiled coil</keyword>
<dbReference type="Pfam" id="PF02450">
    <property type="entry name" value="LCAT"/>
    <property type="match status" value="1"/>
</dbReference>
<protein>
    <submittedName>
        <fullName evidence="4">CHAT domain-containing protein</fullName>
    </submittedName>
</protein>
<dbReference type="Proteomes" id="UP000461730">
    <property type="component" value="Unassembled WGS sequence"/>
</dbReference>
<evidence type="ECO:0000259" key="2">
    <source>
        <dbReference type="Pfam" id="PF12770"/>
    </source>
</evidence>
<dbReference type="RefSeq" id="WP_157305363.1">
    <property type="nucleotide sequence ID" value="NZ_WRXN01000002.1"/>
</dbReference>
<name>A0A7K1U0P7_9BACT</name>
<accession>A0A7K1U0P7</accession>
<reference evidence="4 5" key="1">
    <citation type="submission" date="2019-12" db="EMBL/GenBank/DDBJ databases">
        <title>Chitinophaga sp. strain ysch24 (GDMCC 1.1355), whole genome shotgun sequence.</title>
        <authorList>
            <person name="Zhang X."/>
        </authorList>
    </citation>
    <scope>NUCLEOTIDE SEQUENCE [LARGE SCALE GENOMIC DNA]</scope>
    <source>
        <strain evidence="5">ysch24</strain>
    </source>
</reference>
<feature type="coiled-coil region" evidence="1">
    <location>
        <begin position="1567"/>
        <end position="1594"/>
    </location>
</feature>
<dbReference type="SUPFAM" id="SSF53474">
    <property type="entry name" value="alpha/beta-Hydrolases"/>
    <property type="match status" value="1"/>
</dbReference>
<dbReference type="Pfam" id="PF24096">
    <property type="entry name" value="DUF7379"/>
    <property type="match status" value="2"/>
</dbReference>
<dbReference type="PANTHER" id="PTHR11440">
    <property type="entry name" value="LECITHIN-CHOLESTEROL ACYLTRANSFERASE-RELATED"/>
    <property type="match status" value="1"/>
</dbReference>
<dbReference type="GO" id="GO:0006629">
    <property type="term" value="P:lipid metabolic process"/>
    <property type="evidence" value="ECO:0007669"/>
    <property type="project" value="InterPro"/>
</dbReference>
<dbReference type="InterPro" id="IPR024983">
    <property type="entry name" value="CHAT_dom"/>
</dbReference>
<dbReference type="InterPro" id="IPR003386">
    <property type="entry name" value="LACT/PDAT_acylTrfase"/>
</dbReference>
<feature type="domain" description="DUF7379" evidence="3">
    <location>
        <begin position="281"/>
        <end position="373"/>
    </location>
</feature>
<feature type="domain" description="CHAT" evidence="2">
    <location>
        <begin position="1172"/>
        <end position="1448"/>
    </location>
</feature>
<gene>
    <name evidence="4" type="ORF">GO493_06685</name>
</gene>
<keyword evidence="5" id="KW-1185">Reference proteome</keyword>